<dbReference type="AlphaFoldDB" id="A0A1D6KYY2"/>
<name>A0A1D6KYY2_MAIZE</name>
<organism evidence="1">
    <name type="scientific">Zea mays</name>
    <name type="common">Maize</name>
    <dbReference type="NCBI Taxonomy" id="4577"/>
    <lineage>
        <taxon>Eukaryota</taxon>
        <taxon>Viridiplantae</taxon>
        <taxon>Streptophyta</taxon>
        <taxon>Embryophyta</taxon>
        <taxon>Tracheophyta</taxon>
        <taxon>Spermatophyta</taxon>
        <taxon>Magnoliopsida</taxon>
        <taxon>Liliopsida</taxon>
        <taxon>Poales</taxon>
        <taxon>Poaceae</taxon>
        <taxon>PACMAD clade</taxon>
        <taxon>Panicoideae</taxon>
        <taxon>Andropogonodae</taxon>
        <taxon>Andropogoneae</taxon>
        <taxon>Tripsacinae</taxon>
        <taxon>Zea</taxon>
    </lineage>
</organism>
<proteinExistence type="predicted"/>
<reference evidence="1" key="1">
    <citation type="submission" date="2015-12" db="EMBL/GenBank/DDBJ databases">
        <title>Update maize B73 reference genome by single molecule sequencing technologies.</title>
        <authorList>
            <consortium name="Maize Genome Sequencing Project"/>
            <person name="Ware D."/>
        </authorList>
    </citation>
    <scope>NUCLEOTIDE SEQUENCE [LARGE SCALE GENOMIC DNA]</scope>
    <source>
        <tissue evidence="1">Seedling</tissue>
    </source>
</reference>
<protein>
    <submittedName>
        <fullName evidence="1">Uncharacterized protein</fullName>
    </submittedName>
</protein>
<dbReference type="EMBL" id="CM007647">
    <property type="protein sequence ID" value="ONM07592.1"/>
    <property type="molecule type" value="Genomic_DNA"/>
</dbReference>
<sequence length="61" mass="7222">MLKISLNCFCRRQKGYHRLEILDLNDSWAGHGLLLSPLAVVVYVNLVYLLKKQRFMLRVFK</sequence>
<accession>A0A1D6KYY2</accession>
<evidence type="ECO:0000313" key="1">
    <source>
        <dbReference type="EMBL" id="ONM07592.1"/>
    </source>
</evidence>
<gene>
    <name evidence="1" type="ORF">ZEAMMB73_Zm00001d033426</name>
</gene>